<protein>
    <submittedName>
        <fullName evidence="7">ADP-ribose pyrophosphatase YjhB (NUDIX family)</fullName>
    </submittedName>
</protein>
<evidence type="ECO:0000313" key="7">
    <source>
        <dbReference type="EMBL" id="MBB5833735.1"/>
    </source>
</evidence>
<keyword evidence="8" id="KW-1185">Reference proteome</keyword>
<evidence type="ECO:0000256" key="1">
    <source>
        <dbReference type="ARBA" id="ARBA00001946"/>
    </source>
</evidence>
<evidence type="ECO:0000259" key="5">
    <source>
        <dbReference type="PROSITE" id="PS51186"/>
    </source>
</evidence>
<dbReference type="InterPro" id="IPR020084">
    <property type="entry name" value="NUDIX_hydrolase_CS"/>
</dbReference>
<comment type="caution">
    <text evidence="7">The sequence shown here is derived from an EMBL/GenBank/DDBJ whole genome shotgun (WGS) entry which is preliminary data.</text>
</comment>
<dbReference type="Gene3D" id="3.90.79.10">
    <property type="entry name" value="Nucleoside Triphosphate Pyrophosphohydrolase"/>
    <property type="match status" value="1"/>
</dbReference>
<evidence type="ECO:0000256" key="2">
    <source>
        <dbReference type="ARBA" id="ARBA00005582"/>
    </source>
</evidence>
<dbReference type="GO" id="GO:0016747">
    <property type="term" value="F:acyltransferase activity, transferring groups other than amino-acyl groups"/>
    <property type="evidence" value="ECO:0007669"/>
    <property type="project" value="InterPro"/>
</dbReference>
<keyword evidence="3" id="KW-0378">Hydrolase</keyword>
<dbReference type="Gene3D" id="3.40.630.30">
    <property type="match status" value="1"/>
</dbReference>
<dbReference type="PROSITE" id="PS51462">
    <property type="entry name" value="NUDIX"/>
    <property type="match status" value="1"/>
</dbReference>
<comment type="similarity">
    <text evidence="2">Belongs to the Nudix hydrolase family.</text>
</comment>
<evidence type="ECO:0000256" key="4">
    <source>
        <dbReference type="ARBA" id="ARBA00022842"/>
    </source>
</evidence>
<gene>
    <name evidence="7" type="ORF">HDA39_000469</name>
</gene>
<dbReference type="EMBL" id="JACHMY010000001">
    <property type="protein sequence ID" value="MBB5833735.1"/>
    <property type="molecule type" value="Genomic_DNA"/>
</dbReference>
<name>A0A7W9J1Q2_9ACTN</name>
<proteinExistence type="inferred from homology"/>
<organism evidence="7 8">
    <name type="scientific">Kribbella italica</name>
    <dbReference type="NCBI Taxonomy" id="1540520"/>
    <lineage>
        <taxon>Bacteria</taxon>
        <taxon>Bacillati</taxon>
        <taxon>Actinomycetota</taxon>
        <taxon>Actinomycetes</taxon>
        <taxon>Propionibacteriales</taxon>
        <taxon>Kribbellaceae</taxon>
        <taxon>Kribbella</taxon>
    </lineage>
</organism>
<feature type="domain" description="Nudix hydrolase" evidence="6">
    <location>
        <begin position="333"/>
        <end position="475"/>
    </location>
</feature>
<dbReference type="Proteomes" id="UP000549971">
    <property type="component" value="Unassembled WGS sequence"/>
</dbReference>
<dbReference type="PROSITE" id="PS00893">
    <property type="entry name" value="NUDIX_BOX"/>
    <property type="match status" value="1"/>
</dbReference>
<accession>A0A7W9J1Q2</accession>
<dbReference type="InterPro" id="IPR015797">
    <property type="entry name" value="NUDIX_hydrolase-like_dom_sf"/>
</dbReference>
<dbReference type="SUPFAM" id="SSF55729">
    <property type="entry name" value="Acyl-CoA N-acyltransferases (Nat)"/>
    <property type="match status" value="2"/>
</dbReference>
<dbReference type="SUPFAM" id="SSF55811">
    <property type="entry name" value="Nudix"/>
    <property type="match status" value="1"/>
</dbReference>
<dbReference type="InterPro" id="IPR000182">
    <property type="entry name" value="GNAT_dom"/>
</dbReference>
<evidence type="ECO:0000256" key="3">
    <source>
        <dbReference type="ARBA" id="ARBA00022801"/>
    </source>
</evidence>
<reference evidence="7 8" key="1">
    <citation type="submission" date="2020-08" db="EMBL/GenBank/DDBJ databases">
        <title>Sequencing the genomes of 1000 actinobacteria strains.</title>
        <authorList>
            <person name="Klenk H.-P."/>
        </authorList>
    </citation>
    <scope>NUCLEOTIDE SEQUENCE [LARGE SCALE GENOMIC DNA]</scope>
    <source>
        <strain evidence="7 8">DSM 28967</strain>
    </source>
</reference>
<sequence length="490" mass="54095">MITVREVDPSDDATFRSWYDAFRAAAVDQRPAAFVANWDALSSSLRTPGPAKRRIPVGAFDGDRLVGAMLFEYPLIGDLDTVDVEIDVPPAERRRGAGTQLWRWATARAAELGRTIFQAELGVPATNDPWPGSAFAAGLGFSIGNVEDHFVVPLPYDADRLAHLTKDAGDLTGYRLTSWAGPCPEEHLPAYADLRTAMDVDVPSGEMTRTPEPWTVERLRQNEERMAKNHLALVTMAHTDDGLPAGYTLIYVMPGDPDNVMQDDTLVLRDHRGHNLGTHLKLANLTQLAEHRTTQTLLHTWTAQSNAPMQKVNARFGFTFAEELHELERHTPNLRPAARAVVLDRDDRILLLRFTFDDRPDVWAAPGGGVEPGESLLQALTRELIEEIGLTLPADPPHLWHQEVVADGHAAGYDGVINDYFLVRVDTHTPGGTMSADELRAENVHGHRWWTQQELAAYDGPDVFSPRALPVYLADLLASGPPTSPHLIGL</sequence>
<feature type="domain" description="N-acetyltransferase" evidence="5">
    <location>
        <begin position="192"/>
        <end position="348"/>
    </location>
</feature>
<comment type="cofactor">
    <cofactor evidence="1">
        <name>Mg(2+)</name>
        <dbReference type="ChEBI" id="CHEBI:18420"/>
    </cofactor>
</comment>
<dbReference type="Pfam" id="PF00293">
    <property type="entry name" value="NUDIX"/>
    <property type="match status" value="1"/>
</dbReference>
<keyword evidence="4" id="KW-0460">Magnesium</keyword>
<dbReference type="InterPro" id="IPR000086">
    <property type="entry name" value="NUDIX_hydrolase_dom"/>
</dbReference>
<dbReference type="PRINTS" id="PR00502">
    <property type="entry name" value="NUDIXFAMILY"/>
</dbReference>
<dbReference type="CDD" id="cd04301">
    <property type="entry name" value="NAT_SF"/>
    <property type="match status" value="1"/>
</dbReference>
<dbReference type="InterPro" id="IPR020476">
    <property type="entry name" value="Nudix_hydrolase"/>
</dbReference>
<dbReference type="AlphaFoldDB" id="A0A7W9J1Q2"/>
<dbReference type="PANTHER" id="PTHR43046">
    <property type="entry name" value="GDP-MANNOSE MANNOSYL HYDROLASE"/>
    <property type="match status" value="1"/>
</dbReference>
<dbReference type="RefSeq" id="WP_184793591.1">
    <property type="nucleotide sequence ID" value="NZ_JACHMY010000001.1"/>
</dbReference>
<dbReference type="Pfam" id="PF00583">
    <property type="entry name" value="Acetyltransf_1"/>
    <property type="match status" value="1"/>
</dbReference>
<dbReference type="PANTHER" id="PTHR43046:SF12">
    <property type="entry name" value="GDP-MANNOSE MANNOSYL HYDROLASE"/>
    <property type="match status" value="1"/>
</dbReference>
<dbReference type="GO" id="GO:0016787">
    <property type="term" value="F:hydrolase activity"/>
    <property type="evidence" value="ECO:0007669"/>
    <property type="project" value="UniProtKB-KW"/>
</dbReference>
<dbReference type="InterPro" id="IPR016181">
    <property type="entry name" value="Acyl_CoA_acyltransferase"/>
</dbReference>
<dbReference type="PROSITE" id="PS51186">
    <property type="entry name" value="GNAT"/>
    <property type="match status" value="2"/>
</dbReference>
<evidence type="ECO:0000313" key="8">
    <source>
        <dbReference type="Proteomes" id="UP000549971"/>
    </source>
</evidence>
<feature type="domain" description="N-acetyltransferase" evidence="5">
    <location>
        <begin position="2"/>
        <end position="159"/>
    </location>
</feature>
<evidence type="ECO:0000259" key="6">
    <source>
        <dbReference type="PROSITE" id="PS51462"/>
    </source>
</evidence>
<dbReference type="CDD" id="cd04685">
    <property type="entry name" value="NUDIX_Hydrolase"/>
    <property type="match status" value="1"/>
</dbReference>